<dbReference type="GO" id="GO:0004521">
    <property type="term" value="F:RNA endonuclease activity"/>
    <property type="evidence" value="ECO:0007669"/>
    <property type="project" value="InterPro"/>
</dbReference>
<gene>
    <name evidence="3" type="ORF">BDZ85DRAFT_286473</name>
</gene>
<reference evidence="4" key="1">
    <citation type="journal article" date="2020" name="Stud. Mycol.">
        <title>101 Dothideomycetes genomes: A test case for predicting lifestyles and emergence of pathogens.</title>
        <authorList>
            <person name="Haridas S."/>
            <person name="Albert R."/>
            <person name="Binder M."/>
            <person name="Bloem J."/>
            <person name="LaButti K."/>
            <person name="Salamov A."/>
            <person name="Andreopoulos B."/>
            <person name="Baker S."/>
            <person name="Barry K."/>
            <person name="Bills G."/>
            <person name="Bluhm B."/>
            <person name="Cannon C."/>
            <person name="Castanera R."/>
            <person name="Culley D."/>
            <person name="Daum C."/>
            <person name="Ezra D."/>
            <person name="Gonzalez J."/>
            <person name="Henrissat B."/>
            <person name="Kuo A."/>
            <person name="Liang C."/>
            <person name="Lipzen A."/>
            <person name="Lutzoni F."/>
            <person name="Magnuson J."/>
            <person name="Mondo S."/>
            <person name="Nolan M."/>
            <person name="Ohm R."/>
            <person name="Pangilinan J."/>
            <person name="Park H.-J."/>
            <person name="Ramirez L."/>
            <person name="Alfaro M."/>
            <person name="Sun H."/>
            <person name="Tritt A."/>
            <person name="Yoshinaga Y."/>
            <person name="Zwiers L.-H."/>
            <person name="Turgeon B."/>
            <person name="Goodwin S."/>
            <person name="Spatafora J."/>
            <person name="Crous P."/>
            <person name="Grigoriev I."/>
        </authorList>
    </citation>
    <scope>NUCLEOTIDE SEQUENCE [LARGE SCALE GENOMIC DNA]</scope>
    <source>
        <strain evidence="4">CECT 20119</strain>
    </source>
</reference>
<dbReference type="Gene3D" id="3.10.450.30">
    <property type="entry name" value="Microbial ribonucleases"/>
    <property type="match status" value="1"/>
</dbReference>
<accession>A0A6A6FXR4</accession>
<dbReference type="AlphaFoldDB" id="A0A6A6FXR4"/>
<proteinExistence type="predicted"/>
<dbReference type="GO" id="GO:0003723">
    <property type="term" value="F:RNA binding"/>
    <property type="evidence" value="ECO:0007669"/>
    <property type="project" value="InterPro"/>
</dbReference>
<dbReference type="Pfam" id="PF00545">
    <property type="entry name" value="Ribonuclease"/>
    <property type="match status" value="1"/>
</dbReference>
<sequence>MIAKSRGFPHRYHDGEGLFGTNTSLYEFPAQKYPYERQTRGGHAIGPDGKRVPKGYARAITDRDKNIRGVIYHPEDDRHGFRRADEVSRVLPHTKDGRYVTSYQSQQMISGRDANPKVRNVGTRKVEYGLS</sequence>
<keyword evidence="4" id="KW-1185">Reference proteome</keyword>
<evidence type="ECO:0000313" key="4">
    <source>
        <dbReference type="Proteomes" id="UP000799538"/>
    </source>
</evidence>
<evidence type="ECO:0000256" key="1">
    <source>
        <dbReference type="ARBA" id="ARBA00022722"/>
    </source>
</evidence>
<name>A0A6A6FXR4_9PEZI</name>
<protein>
    <submittedName>
        <fullName evidence="3">Uncharacterized protein</fullName>
    </submittedName>
</protein>
<dbReference type="Proteomes" id="UP000799538">
    <property type="component" value="Unassembled WGS sequence"/>
</dbReference>
<dbReference type="GO" id="GO:0016787">
    <property type="term" value="F:hydrolase activity"/>
    <property type="evidence" value="ECO:0007669"/>
    <property type="project" value="UniProtKB-KW"/>
</dbReference>
<dbReference type="InterPro" id="IPR016191">
    <property type="entry name" value="Ribonuclease/ribotoxin"/>
</dbReference>
<organism evidence="3 4">
    <name type="scientific">Elsinoe ampelina</name>
    <dbReference type="NCBI Taxonomy" id="302913"/>
    <lineage>
        <taxon>Eukaryota</taxon>
        <taxon>Fungi</taxon>
        <taxon>Dikarya</taxon>
        <taxon>Ascomycota</taxon>
        <taxon>Pezizomycotina</taxon>
        <taxon>Dothideomycetes</taxon>
        <taxon>Dothideomycetidae</taxon>
        <taxon>Myriangiales</taxon>
        <taxon>Elsinoaceae</taxon>
        <taxon>Elsinoe</taxon>
    </lineage>
</organism>
<keyword evidence="1" id="KW-0540">Nuclease</keyword>
<evidence type="ECO:0000256" key="2">
    <source>
        <dbReference type="ARBA" id="ARBA00022801"/>
    </source>
</evidence>
<dbReference type="SUPFAM" id="SSF53933">
    <property type="entry name" value="Microbial ribonucleases"/>
    <property type="match status" value="1"/>
</dbReference>
<dbReference type="EMBL" id="ML992558">
    <property type="protein sequence ID" value="KAF2218275.1"/>
    <property type="molecule type" value="Genomic_DNA"/>
</dbReference>
<evidence type="ECO:0000313" key="3">
    <source>
        <dbReference type="EMBL" id="KAF2218275.1"/>
    </source>
</evidence>
<dbReference type="InterPro" id="IPR000026">
    <property type="entry name" value="N1-like"/>
</dbReference>
<keyword evidence="2" id="KW-0378">Hydrolase</keyword>
<dbReference type="OrthoDB" id="5400622at2759"/>